<evidence type="ECO:0000313" key="1">
    <source>
        <dbReference type="EMBL" id="GAT70493.1"/>
    </source>
</evidence>
<name>A0A161MEN2_9ACTN</name>
<protein>
    <submittedName>
        <fullName evidence="1">Molybdopterin oxidoreductase</fullName>
    </submittedName>
</protein>
<proteinExistence type="predicted"/>
<dbReference type="EMBL" id="BDCX01000017">
    <property type="protein sequence ID" value="GAT70493.1"/>
    <property type="molecule type" value="Genomic_DNA"/>
</dbReference>
<keyword evidence="2" id="KW-1185">Reference proteome</keyword>
<reference evidence="1 2" key="1">
    <citation type="journal article" date="2016" name="Genome Announc.">
        <title>Draft Genome Sequence of Planomonospora sphaerica JCM9374, a Rare Actinomycete.</title>
        <authorList>
            <person name="Dohra H."/>
            <person name="Suzuki T."/>
            <person name="Inoue Y."/>
            <person name="Kodani S."/>
        </authorList>
    </citation>
    <scope>NUCLEOTIDE SEQUENCE [LARGE SCALE GENOMIC DNA]</scope>
    <source>
        <strain evidence="1 2">JCM 9374</strain>
    </source>
</reference>
<dbReference type="OrthoDB" id="669978at2"/>
<dbReference type="AlphaFoldDB" id="A0A161MEN2"/>
<accession>A0A161MEN2</accession>
<dbReference type="Proteomes" id="UP000077701">
    <property type="component" value="Unassembled WGS sequence"/>
</dbReference>
<evidence type="ECO:0000313" key="2">
    <source>
        <dbReference type="Proteomes" id="UP000077701"/>
    </source>
</evidence>
<dbReference type="RefSeq" id="WP_068902758.1">
    <property type="nucleotide sequence ID" value="NZ_BDCX01000017.1"/>
</dbReference>
<organism evidence="1 2">
    <name type="scientific">Planomonospora sphaerica</name>
    <dbReference type="NCBI Taxonomy" id="161355"/>
    <lineage>
        <taxon>Bacteria</taxon>
        <taxon>Bacillati</taxon>
        <taxon>Actinomycetota</taxon>
        <taxon>Actinomycetes</taxon>
        <taxon>Streptosporangiales</taxon>
        <taxon>Streptosporangiaceae</taxon>
        <taxon>Planomonospora</taxon>
    </lineage>
</organism>
<sequence length="152" mass="16982">MHLAHYLGLLHRSQTELADALRDVGRGHVDEPDVFHICERLAGQCDEHARRLAPFVGRYSEEAPEEPERLHSTLFSGTRTGGLGLLRDLHDLYLMAAECDISWTLIGQAAQGARDTELIQVVEACEQETAVQLLWLRTRMKQAAPQTLVVTA</sequence>
<reference evidence="2" key="2">
    <citation type="submission" date="2016-04" db="EMBL/GenBank/DDBJ databases">
        <title>Planomonospora sphaerica JCM9374 whole genome shotgun sequence.</title>
        <authorList>
            <person name="Suzuki T."/>
            <person name="Dohra H."/>
            <person name="Kodani S."/>
        </authorList>
    </citation>
    <scope>NUCLEOTIDE SEQUENCE [LARGE SCALE GENOMIC DNA]</scope>
    <source>
        <strain evidence="2">JCM 9374</strain>
    </source>
</reference>
<gene>
    <name evidence="1" type="ORF">PS9374_06175</name>
</gene>
<dbReference type="STRING" id="161355.PS9374_06175"/>
<comment type="caution">
    <text evidence="1">The sequence shown here is derived from an EMBL/GenBank/DDBJ whole genome shotgun (WGS) entry which is preliminary data.</text>
</comment>